<evidence type="ECO:0000256" key="1">
    <source>
        <dbReference type="SAM" id="MobiDB-lite"/>
    </source>
</evidence>
<feature type="compositionally biased region" description="Basic and acidic residues" evidence="1">
    <location>
        <begin position="681"/>
        <end position="696"/>
    </location>
</feature>
<keyword evidence="2" id="KW-0812">Transmembrane</keyword>
<keyword evidence="2" id="KW-0472">Membrane</keyword>
<dbReference type="Proteomes" id="UP000516480">
    <property type="component" value="Chromosome 12"/>
</dbReference>
<dbReference type="EMBL" id="LT608148">
    <property type="protein sequence ID" value="SCM25163.1"/>
    <property type="molecule type" value="Genomic_DNA"/>
</dbReference>
<keyword evidence="2" id="KW-1133">Transmembrane helix</keyword>
<gene>
    <name evidence="3" type="ORF">PBNK65NY_000327300</name>
</gene>
<sequence>MLVWGKMKEIDTRNKGGGNNEDLNNFPKLPEIKEIDESAINTLSLNITECYQDFLNYTNYFFFENKNNIDIFFQVKEALKCSNLSLTQLLKNINLLSHIIYFQNINEQNLLTSNDIEYIQNILYKNENNYSTNYTILYNCIIFLTEIIRLSSHIGTKIFAYYQIYRSYPIIQKLLFKNFLIHNLNIKNSEHFYVLKKNEAIFIENNIILNIIHMLNSENKLLKNIGLYLSHIFINLTNHCNYIINFILIIIFQKINYDEYIVAFSLFIDFIPYLTHDVLYSVIKKIYNCILIRRGYIDKKIEIEKSSELVPTNLNKSTKLNIYNVDNIKQLVNDIFSYTGCIFLGRISVILNELTTYVSYFLFKKFWTIINKLMSIDYTSHIEKNVVNIIDTYFYSTTILSLKNIYLFNLQIIILKFLLNISHTHLMKKRKIQFFTFRSILFLLKKKKIIPYISNKYLLSENKQFFKTNYFYYIYFTFILTIKNSEIIRWFNLLDLNDEFTKFMFVQIIYEICTIQNYLHFSKIKQKKINTNHCFDNTFLDKCSSNIHDIYFDVFVNRFMSILKNHHFEMDKKTDKKIGEKMGEQMDKKTGEQMEGKFNFTININGEDKNNANNNLKNETVKNVRNPIKQYNEKNLDVEKKIDYFFENLMKLAKENEKKKKLVVKELDINLIIKKNPKKKKNEEKPEEQKKKKKKLKEEKENCNYLNFSTNQSNCDSQIEINNNVQSISPCTDTKSDEYTNYKIHTNEEISSIDSSTSKNSFISEISNNINMISDNEINNISSNIFINNKNCKRVENYFIYYCLYLLKKYKIKLGNLFHKDTLNHRHIFGNEYLRFKQIMKTRKIEKTIESDNLEENLSDISYPNKEKINNLTINKIMFIKMLFFLYKHSKSILLKLHILKCLSILSRYIIFKNDAKNMVTIFNNFFLFLNIVNFNGPNNNCIRNFIIDKHTNHRNSIYTQHLKKKNDEIYHDHHFDNNIENCQYIRNCQRIQNQYNNDLIYTSGTSNMYNDSLSLDKSNLNGNNFEQILNGLKNDTNISIHSEYFNFYDYYKDEIPNSFIYTFLIDIICKLKKCKSNPILKLFFHKFFSNKFIQAFDIFFILKKEHIMEILKDPFFYLIEQRENQSEDIDGNNVLDEKKQNKCIYFIKKSIFYKTFHLFQLEKSNFRNVKLLFYFSFFNFHKDKDIIHEMRKKTIIFLTILNNIFYFDNAHTKKKLCTSQVNSLSPESKNYKTQNEIDTKNSLRNLKSFGTSISDNNSVNDIEVNITDKISCENDNYMNESDSGITTWGSSTSYSSMSYSEIYSSYSYSGEKSENYDDIYSISSISNKSLKNRLIKNYKNLENIEKLNSEDYIKINNLKNDQNSNISHCSHFYLYRIGVLCIRAGYFKYGYKIFEKLYFLVNNRDIKLWFKALEHYSKFYYIKRKGEHDNNNNNNNKLAYLLRPIKFLENSEQFIKSIYKFKDNFFHLAIFLKIQLNIYKAIDNLLTLVNDIKDGINFTLNYFFYNIDKLISSLKDIMITILIILNIKHICSILSKKILGIYIVLVKSLFLLCIFLKHKIVPYLFLSPSFLINTFINRELKQNKEYDEKEDKTNKMICKNCDEESDTSSIRSIDDMDNYEQDMSNMVIYSIPNFIRFYIRKKKEKNIRKQIFSKELKNAEGKPFNDVFDYIMAMWDLRAFEFFFYEHVQNLREIYDNLFKDGIINKNKIITFIKIYLTVIYKINYPTPPIFLSSQLVPFVESSTYIYRSNTGKKLHEIESMKCIGQLVGSKVEKEKKSATISSFHYCNIKLVFKNNIIKETNVKSRGIKVIYTVHIKIEDDDLKYFNIFLTPLDKKKNLIGQAKATVFFLKYI</sequence>
<protein>
    <submittedName>
        <fullName evidence="3">Uncharacterized protein</fullName>
    </submittedName>
</protein>
<name>A0A1C6YP59_PLABE</name>
<feature type="transmembrane region" description="Helical" evidence="2">
    <location>
        <begin position="405"/>
        <end position="422"/>
    </location>
</feature>
<accession>A0A1C6YP59</accession>
<evidence type="ECO:0000313" key="4">
    <source>
        <dbReference type="Proteomes" id="UP000516480"/>
    </source>
</evidence>
<reference evidence="3 4" key="1">
    <citation type="submission" date="2016-08" db="EMBL/GenBank/DDBJ databases">
        <authorList>
            <consortium name="Pathogen Informatics"/>
        </authorList>
    </citation>
    <scope>NUCLEOTIDE SEQUENCE [LARGE SCALE GENOMIC DNA]</scope>
    <source>
        <strain evidence="3 4">NK65 ny</strain>
    </source>
</reference>
<feature type="region of interest" description="Disordered" evidence="1">
    <location>
        <begin position="677"/>
        <end position="696"/>
    </location>
</feature>
<organism evidence="3 4">
    <name type="scientific">Plasmodium berghei</name>
    <dbReference type="NCBI Taxonomy" id="5821"/>
    <lineage>
        <taxon>Eukaryota</taxon>
        <taxon>Sar</taxon>
        <taxon>Alveolata</taxon>
        <taxon>Apicomplexa</taxon>
        <taxon>Aconoidasida</taxon>
        <taxon>Haemosporida</taxon>
        <taxon>Plasmodiidae</taxon>
        <taxon>Plasmodium</taxon>
        <taxon>Plasmodium (Vinckeia)</taxon>
    </lineage>
</organism>
<evidence type="ECO:0000313" key="3">
    <source>
        <dbReference type="EMBL" id="SCM25163.1"/>
    </source>
</evidence>
<dbReference type="VEuPathDB" id="PlasmoDB:PBANKA_1224000"/>
<evidence type="ECO:0000256" key="2">
    <source>
        <dbReference type="SAM" id="Phobius"/>
    </source>
</evidence>
<proteinExistence type="predicted"/>